<evidence type="ECO:0000256" key="1">
    <source>
        <dbReference type="SAM" id="MobiDB-lite"/>
    </source>
</evidence>
<protein>
    <submittedName>
        <fullName evidence="3">Acyl-CoA synthetase (NDP forming)</fullName>
    </submittedName>
</protein>
<dbReference type="InterPro" id="IPR032875">
    <property type="entry name" value="Succ_CoA_lig_flav_dom"/>
</dbReference>
<sequence length="840" mass="89228">MTTHHRPAVSEIADALTVDGGIVSIRPITARDRRAISALYADASPDNLRLRFFARPGSATLAAEVDRLCRPASDRFLALLACEGDRLVGVASCERMGDGPRAEFAVFIADHDHGRGIGTLLLEHLTARGRRLGITEFVGEVLPANRGMLRVAHDLSSRTMTHFDRGIVDVSLHTGDDEQTRQAIDERDRTAERASLQPLFNPRSVAVIDAGHSTGREALQTLREYGFTGRLYPIDPAGTVVDGLVVRRSLRDVPEPVDLLVIAVPADQVAAALTDGAAAGARAAILLSAGFEDTEAGRHRLADVLRLARSHGIRLVGPNSLGVVNTDPRVRLDASTVPASPRAGGLSVAAQSPAVAAKVLEAAVCTGTGVSTLVALGDKADVSGNDLLAYWYDDPATRAVALFLESYGNPRKFARTVSSLSLRKPVLAIAGDRPPGGRDDGLHTAALDAMLGQAGVVRPRTIDESLDTARILTDQPLPSGTRLAILSNSSDLCRLAADTAEAVRLRLPATRACTRRQVARVTSQATSMDNPIDLSGDAIPVTFASAASAVADSGSADMLLIAVACTRANRPDLILAALGPVVDRYSDLPIAIVLSGYTGDVGPGLGKRHAPIYHDPERAVRALAHAAGYADWLRHPHVRHADLPGIDKDGAGATVSEAIATRTGRQPRQLTARILAAYGITILTPIAFGMPVRHHPPSPVELVATVIRDPLFGSLVLLGPSGAHGDTFDGWAVRPAPMTEADPRQMWRSLACASLLSTRPDDTAALENLMLRLDRLAEDHPEIAELTLNLVLAGTNGLTVVDAELRLAPVRAETDPLLRRLSPADKESQPRQILKEHPLM</sequence>
<keyword evidence="4" id="KW-1185">Reference proteome</keyword>
<dbReference type="EMBL" id="QGGR01000022">
    <property type="protein sequence ID" value="PWK39433.1"/>
    <property type="molecule type" value="Genomic_DNA"/>
</dbReference>
<proteinExistence type="predicted"/>
<dbReference type="RefSeq" id="WP_239170459.1">
    <property type="nucleotide sequence ID" value="NZ_BONA01000075.1"/>
</dbReference>
<dbReference type="InterPro" id="IPR036291">
    <property type="entry name" value="NAD(P)-bd_dom_sf"/>
</dbReference>
<evidence type="ECO:0000313" key="3">
    <source>
        <dbReference type="EMBL" id="PWK39433.1"/>
    </source>
</evidence>
<dbReference type="InterPro" id="IPR000182">
    <property type="entry name" value="GNAT_dom"/>
</dbReference>
<dbReference type="Pfam" id="PF13380">
    <property type="entry name" value="CoA_binding_2"/>
    <property type="match status" value="1"/>
</dbReference>
<dbReference type="Proteomes" id="UP000245697">
    <property type="component" value="Unassembled WGS sequence"/>
</dbReference>
<dbReference type="InterPro" id="IPR003781">
    <property type="entry name" value="CoA-bd"/>
</dbReference>
<dbReference type="AlphaFoldDB" id="A0A316F2L4"/>
<dbReference type="Gene3D" id="3.30.470.20">
    <property type="entry name" value="ATP-grasp fold, B domain"/>
    <property type="match status" value="1"/>
</dbReference>
<dbReference type="Gene3D" id="3.40.50.261">
    <property type="entry name" value="Succinyl-CoA synthetase domains"/>
    <property type="match status" value="2"/>
</dbReference>
<dbReference type="PANTHER" id="PTHR42793:SF1">
    <property type="entry name" value="PEPTIDYL-LYSINE N-ACETYLTRANSFERASE PATZ"/>
    <property type="match status" value="1"/>
</dbReference>
<dbReference type="SUPFAM" id="SSF52210">
    <property type="entry name" value="Succinyl-CoA synthetase domains"/>
    <property type="match status" value="2"/>
</dbReference>
<dbReference type="InterPro" id="IPR016102">
    <property type="entry name" value="Succinyl-CoA_synth-like"/>
</dbReference>
<dbReference type="Gene3D" id="3.40.50.720">
    <property type="entry name" value="NAD(P)-binding Rossmann-like Domain"/>
    <property type="match status" value="1"/>
</dbReference>
<dbReference type="GO" id="GO:0016747">
    <property type="term" value="F:acyltransferase activity, transferring groups other than amino-acyl groups"/>
    <property type="evidence" value="ECO:0007669"/>
    <property type="project" value="InterPro"/>
</dbReference>
<evidence type="ECO:0000259" key="2">
    <source>
        <dbReference type="PROSITE" id="PS51186"/>
    </source>
</evidence>
<dbReference type="Gene3D" id="3.40.630.30">
    <property type="match status" value="1"/>
</dbReference>
<dbReference type="PROSITE" id="PS51186">
    <property type="entry name" value="GNAT"/>
    <property type="match status" value="1"/>
</dbReference>
<dbReference type="Pfam" id="PF13549">
    <property type="entry name" value="ATP-grasp_5"/>
    <property type="match status" value="1"/>
</dbReference>
<dbReference type="SMART" id="SM00881">
    <property type="entry name" value="CoA_binding"/>
    <property type="match status" value="1"/>
</dbReference>
<name>A0A316F2L4_9ACTN</name>
<organism evidence="3 4">
    <name type="scientific">Actinoplanes xinjiangensis</name>
    <dbReference type="NCBI Taxonomy" id="512350"/>
    <lineage>
        <taxon>Bacteria</taxon>
        <taxon>Bacillati</taxon>
        <taxon>Actinomycetota</taxon>
        <taxon>Actinomycetes</taxon>
        <taxon>Micromonosporales</taxon>
        <taxon>Micromonosporaceae</taxon>
        <taxon>Actinoplanes</taxon>
    </lineage>
</organism>
<reference evidence="3 4" key="1">
    <citation type="submission" date="2018-05" db="EMBL/GenBank/DDBJ databases">
        <title>Genomic Encyclopedia of Archaeal and Bacterial Type Strains, Phase II (KMG-II): from individual species to whole genera.</title>
        <authorList>
            <person name="Goeker M."/>
        </authorList>
    </citation>
    <scope>NUCLEOTIDE SEQUENCE [LARGE SCALE GENOMIC DNA]</scope>
    <source>
        <strain evidence="3 4">DSM 45184</strain>
    </source>
</reference>
<dbReference type="Pfam" id="PF13607">
    <property type="entry name" value="Succ_CoA_lig"/>
    <property type="match status" value="1"/>
</dbReference>
<feature type="domain" description="N-acetyltransferase" evidence="2">
    <location>
        <begin position="23"/>
        <end position="165"/>
    </location>
</feature>
<feature type="region of interest" description="Disordered" evidence="1">
    <location>
        <begin position="820"/>
        <end position="840"/>
    </location>
</feature>
<gene>
    <name evidence="3" type="ORF">BC793_1225</name>
</gene>
<evidence type="ECO:0000313" key="4">
    <source>
        <dbReference type="Proteomes" id="UP000245697"/>
    </source>
</evidence>
<dbReference type="PANTHER" id="PTHR42793">
    <property type="entry name" value="COA BINDING DOMAIN CONTAINING PROTEIN"/>
    <property type="match status" value="1"/>
</dbReference>
<accession>A0A316F2L4</accession>
<dbReference type="SUPFAM" id="SSF55729">
    <property type="entry name" value="Acyl-CoA N-acyltransferases (Nat)"/>
    <property type="match status" value="1"/>
</dbReference>
<dbReference type="CDD" id="cd04301">
    <property type="entry name" value="NAT_SF"/>
    <property type="match status" value="1"/>
</dbReference>
<dbReference type="Pfam" id="PF00583">
    <property type="entry name" value="Acetyltransf_1"/>
    <property type="match status" value="1"/>
</dbReference>
<dbReference type="InterPro" id="IPR016181">
    <property type="entry name" value="Acyl_CoA_acyltransferase"/>
</dbReference>
<comment type="caution">
    <text evidence="3">The sequence shown here is derived from an EMBL/GenBank/DDBJ whole genome shotgun (WGS) entry which is preliminary data.</text>
</comment>
<dbReference type="SUPFAM" id="SSF51735">
    <property type="entry name" value="NAD(P)-binding Rossmann-fold domains"/>
    <property type="match status" value="1"/>
</dbReference>